<gene>
    <name evidence="1" type="ORF">SteCoe_968</name>
</gene>
<evidence type="ECO:0000313" key="2">
    <source>
        <dbReference type="Proteomes" id="UP000187209"/>
    </source>
</evidence>
<protein>
    <submittedName>
        <fullName evidence="1">Uncharacterized protein</fullName>
    </submittedName>
</protein>
<name>A0A1R2D2R2_9CILI</name>
<sequence>MSTKNLRGSELMSPDDMDYFIQELQKTENREVFNSSMKRFEDSYLHRYKTTNPPIRGKFPFGTAETPAPEVQVPKLSQPYSYLGSFYQREPVQAIVPGPKFKKLEELYKIPMHERGVRSESPMHIVRTEYIPYSLHSPYEYIQTPPAQQGFKRNPLQESMELRKAKEDLFYQSLHSNEPQRLHTPLYQYEENYNQGNNQVNPQDFRYYHGKK</sequence>
<dbReference type="OrthoDB" id="325690at2759"/>
<organism evidence="1 2">
    <name type="scientific">Stentor coeruleus</name>
    <dbReference type="NCBI Taxonomy" id="5963"/>
    <lineage>
        <taxon>Eukaryota</taxon>
        <taxon>Sar</taxon>
        <taxon>Alveolata</taxon>
        <taxon>Ciliophora</taxon>
        <taxon>Postciliodesmatophora</taxon>
        <taxon>Heterotrichea</taxon>
        <taxon>Heterotrichida</taxon>
        <taxon>Stentoridae</taxon>
        <taxon>Stentor</taxon>
    </lineage>
</organism>
<dbReference type="EMBL" id="MPUH01000010">
    <property type="protein sequence ID" value="OMJ95557.1"/>
    <property type="molecule type" value="Genomic_DNA"/>
</dbReference>
<dbReference type="Proteomes" id="UP000187209">
    <property type="component" value="Unassembled WGS sequence"/>
</dbReference>
<accession>A0A1R2D2R2</accession>
<dbReference type="AlphaFoldDB" id="A0A1R2D2R2"/>
<keyword evidence="2" id="KW-1185">Reference proteome</keyword>
<reference evidence="1 2" key="1">
    <citation type="submission" date="2016-11" db="EMBL/GenBank/DDBJ databases">
        <title>The macronuclear genome of Stentor coeruleus: a giant cell with tiny introns.</title>
        <authorList>
            <person name="Slabodnick M."/>
            <person name="Ruby J.G."/>
            <person name="Reiff S.B."/>
            <person name="Swart E.C."/>
            <person name="Gosai S."/>
            <person name="Prabakaran S."/>
            <person name="Witkowska E."/>
            <person name="Larue G.E."/>
            <person name="Fisher S."/>
            <person name="Freeman R.M."/>
            <person name="Gunawardena J."/>
            <person name="Chu W."/>
            <person name="Stover N.A."/>
            <person name="Gregory B.D."/>
            <person name="Nowacki M."/>
            <person name="Derisi J."/>
            <person name="Roy S.W."/>
            <person name="Marshall W.F."/>
            <person name="Sood P."/>
        </authorList>
    </citation>
    <scope>NUCLEOTIDE SEQUENCE [LARGE SCALE GENOMIC DNA]</scope>
    <source>
        <strain evidence="1">WM001</strain>
    </source>
</reference>
<comment type="caution">
    <text evidence="1">The sequence shown here is derived from an EMBL/GenBank/DDBJ whole genome shotgun (WGS) entry which is preliminary data.</text>
</comment>
<evidence type="ECO:0000313" key="1">
    <source>
        <dbReference type="EMBL" id="OMJ95557.1"/>
    </source>
</evidence>
<proteinExistence type="predicted"/>